<comment type="caution">
    <text evidence="3">The sequence shown here is derived from an EMBL/GenBank/DDBJ whole genome shotgun (WGS) entry which is preliminary data.</text>
</comment>
<evidence type="ECO:0000313" key="3">
    <source>
        <dbReference type="EMBL" id="MBM9475787.1"/>
    </source>
</evidence>
<evidence type="ECO:0000313" key="4">
    <source>
        <dbReference type="Proteomes" id="UP000663801"/>
    </source>
</evidence>
<reference evidence="3" key="1">
    <citation type="submission" date="2021-01" db="EMBL/GenBank/DDBJ databases">
        <title>KCTC 19127 draft genome.</title>
        <authorList>
            <person name="An D."/>
        </authorList>
    </citation>
    <scope>NUCLEOTIDE SEQUENCE</scope>
    <source>
        <strain evidence="3">KCTC 19127</strain>
    </source>
</reference>
<feature type="region of interest" description="Disordered" evidence="1">
    <location>
        <begin position="1"/>
        <end position="24"/>
    </location>
</feature>
<gene>
    <name evidence="3" type="ORF">JL107_04945</name>
</gene>
<proteinExistence type="predicted"/>
<organism evidence="3 4">
    <name type="scientific">Nakamurella flavida</name>
    <dbReference type="NCBI Taxonomy" id="363630"/>
    <lineage>
        <taxon>Bacteria</taxon>
        <taxon>Bacillati</taxon>
        <taxon>Actinomycetota</taxon>
        <taxon>Actinomycetes</taxon>
        <taxon>Nakamurellales</taxon>
        <taxon>Nakamurellaceae</taxon>
        <taxon>Nakamurella</taxon>
    </lineage>
</organism>
<sequence>MPSTDTAPPLAAGPPAAPQPPGPRAGAGLLPWPVAVLGALACFASGVWFFHHRAGGDGRPALIAVSVVLGVLCLAYAALAARSRRR</sequence>
<name>A0A939C526_9ACTN</name>
<keyword evidence="2" id="KW-0812">Transmembrane</keyword>
<keyword evidence="4" id="KW-1185">Reference proteome</keyword>
<evidence type="ECO:0000256" key="1">
    <source>
        <dbReference type="SAM" id="MobiDB-lite"/>
    </source>
</evidence>
<feature type="transmembrane region" description="Helical" evidence="2">
    <location>
        <begin position="29"/>
        <end position="50"/>
    </location>
</feature>
<dbReference type="RefSeq" id="WP_205255876.1">
    <property type="nucleotide sequence ID" value="NZ_BAAAPV010000002.1"/>
</dbReference>
<protein>
    <submittedName>
        <fullName evidence="3">Uncharacterized protein</fullName>
    </submittedName>
</protein>
<dbReference type="Proteomes" id="UP000663801">
    <property type="component" value="Unassembled WGS sequence"/>
</dbReference>
<keyword evidence="2" id="KW-0472">Membrane</keyword>
<keyword evidence="2" id="KW-1133">Transmembrane helix</keyword>
<dbReference type="EMBL" id="JAERWL010000005">
    <property type="protein sequence ID" value="MBM9475787.1"/>
    <property type="molecule type" value="Genomic_DNA"/>
</dbReference>
<evidence type="ECO:0000256" key="2">
    <source>
        <dbReference type="SAM" id="Phobius"/>
    </source>
</evidence>
<accession>A0A939C526</accession>
<dbReference type="AlphaFoldDB" id="A0A939C526"/>
<feature type="compositionally biased region" description="Pro residues" evidence="1">
    <location>
        <begin position="11"/>
        <end position="23"/>
    </location>
</feature>
<feature type="transmembrane region" description="Helical" evidence="2">
    <location>
        <begin position="62"/>
        <end position="81"/>
    </location>
</feature>